<name>A0A1L8SW28_9ENTE</name>
<dbReference type="STRING" id="319970.RV00_GL001584"/>
<dbReference type="OrthoDB" id="5413799at2"/>
<reference evidence="1 2" key="1">
    <citation type="submission" date="2014-12" db="EMBL/GenBank/DDBJ databases">
        <title>Draft genome sequences of 29 type strains of Enterococci.</title>
        <authorList>
            <person name="Zhong Z."/>
            <person name="Sun Z."/>
            <person name="Liu W."/>
            <person name="Zhang W."/>
            <person name="Zhang H."/>
        </authorList>
    </citation>
    <scope>NUCLEOTIDE SEQUENCE [LARGE SCALE GENOMIC DNA]</scope>
    <source>
        <strain evidence="1 2">DSM 22802</strain>
    </source>
</reference>
<gene>
    <name evidence="1" type="ORF">RV00_GL001584</name>
</gene>
<sequence>MEIVKASDIDRADNFSVLIYAPPGGGKTYTANYLEGKTLVIDIDRTTNVLAGNPNIDIVYADLNDVEVGMKMLLKDIHDNYLDKYDNIFFDNLSEFEQAWLAEKSRLSKTRDGKAMGIPEMGDYNKFSFYLPDMIRYINSWKGVNKVFTAWETQIQIQSPGGQIFNQFHPQIREKIVNNVMGLMNMVGRLMINEETGTRGFLLKRTDQTFAKNQLDDREFALQEELFDIDGTVRLSE</sequence>
<dbReference type="NCBIfam" id="TIGR01618">
    <property type="entry name" value="phage_P_loop"/>
    <property type="match status" value="1"/>
</dbReference>
<keyword evidence="2" id="KW-1185">Reference proteome</keyword>
<evidence type="ECO:0000313" key="2">
    <source>
        <dbReference type="Proteomes" id="UP000183700"/>
    </source>
</evidence>
<dbReference type="AlphaFoldDB" id="A0A1L8SW28"/>
<dbReference type="EMBL" id="JXKM01000003">
    <property type="protein sequence ID" value="OJG36225.1"/>
    <property type="molecule type" value="Genomic_DNA"/>
</dbReference>
<proteinExistence type="predicted"/>
<comment type="caution">
    <text evidence="1">The sequence shown here is derived from an EMBL/GenBank/DDBJ whole genome shotgun (WGS) entry which is preliminary data.</text>
</comment>
<accession>A0A1L8SW28</accession>
<protein>
    <submittedName>
        <fullName evidence="1">Phage nucleotide-binding protein</fullName>
    </submittedName>
</protein>
<dbReference type="Proteomes" id="UP000183700">
    <property type="component" value="Unassembled WGS sequence"/>
</dbReference>
<dbReference type="Pfam" id="PF13479">
    <property type="entry name" value="AAA_24"/>
    <property type="match status" value="1"/>
</dbReference>
<dbReference type="RefSeq" id="WP_071861476.1">
    <property type="nucleotide sequence ID" value="NZ_JBHLVS010000031.1"/>
</dbReference>
<organism evidence="1 2">
    <name type="scientific">Enterococcus devriesei</name>
    <dbReference type="NCBI Taxonomy" id="319970"/>
    <lineage>
        <taxon>Bacteria</taxon>
        <taxon>Bacillati</taxon>
        <taxon>Bacillota</taxon>
        <taxon>Bacilli</taxon>
        <taxon>Lactobacillales</taxon>
        <taxon>Enterococcaceae</taxon>
        <taxon>Enterococcus</taxon>
    </lineage>
</organism>
<dbReference type="InterPro" id="IPR006505">
    <property type="entry name" value="Phage_nucleotide-bp"/>
</dbReference>
<evidence type="ECO:0000313" key="1">
    <source>
        <dbReference type="EMBL" id="OJG36225.1"/>
    </source>
</evidence>